<evidence type="ECO:0000256" key="1">
    <source>
        <dbReference type="ARBA" id="ARBA00004604"/>
    </source>
</evidence>
<sequence>MPKEATKKTIKGARKGVEKKPEGKFEDQDEININEYNSDSSSDSDGSSDDEAISKEAKSVPKAPTNAQVKAKLEKAKAKKNQRGVVYVGRIPHGFYEDQMKAYFSQFGEITRLRLSRNKKTGKSKHYAFIEFENLQVAEIVAETMNNYLIDNRLLVVEVVDEKDINEHLFKGANRKFRAVPTDRIERISFNKEKTEEEKEKSKKRYQDKLAKKQEKLNNAGIDYQIPM</sequence>
<dbReference type="EMBL" id="SPRO01000036">
    <property type="protein sequence ID" value="TIC28624.1"/>
    <property type="molecule type" value="Genomic_DNA"/>
</dbReference>
<dbReference type="Gene3D" id="3.30.70.330">
    <property type="match status" value="1"/>
</dbReference>
<dbReference type="InterPro" id="IPR035979">
    <property type="entry name" value="RBD_domain_sf"/>
</dbReference>
<dbReference type="GO" id="GO:0005730">
    <property type="term" value="C:nucleolus"/>
    <property type="evidence" value="ECO:0007669"/>
    <property type="project" value="UniProtKB-SubCell"/>
</dbReference>
<keyword evidence="3" id="KW-0539">Nucleus</keyword>
<dbReference type="PANTHER" id="PTHR46754">
    <property type="entry name" value="MKI67 FHA DOMAIN-INTERACTING NUCLEOLAR PHOSPHOPROTEIN"/>
    <property type="match status" value="1"/>
</dbReference>
<dbReference type="EMBL" id="SPRC01000011">
    <property type="protein sequence ID" value="TIB81031.1"/>
    <property type="molecule type" value="Genomic_DNA"/>
</dbReference>
<feature type="domain" description="RRM" evidence="6">
    <location>
        <begin position="84"/>
        <end position="162"/>
    </location>
</feature>
<evidence type="ECO:0000256" key="4">
    <source>
        <dbReference type="PROSITE-ProRule" id="PRU00176"/>
    </source>
</evidence>
<evidence type="ECO:0000259" key="6">
    <source>
        <dbReference type="PROSITE" id="PS50102"/>
    </source>
</evidence>
<evidence type="ECO:0000313" key="15">
    <source>
        <dbReference type="Proteomes" id="UP000310685"/>
    </source>
</evidence>
<evidence type="ECO:0000313" key="12">
    <source>
        <dbReference type="Proteomes" id="UP000305647"/>
    </source>
</evidence>
<feature type="region of interest" description="Disordered" evidence="5">
    <location>
        <begin position="193"/>
        <end position="212"/>
    </location>
</feature>
<dbReference type="EMBL" id="SPRW01000011">
    <property type="protein sequence ID" value="TIC67732.1"/>
    <property type="molecule type" value="Genomic_DNA"/>
</dbReference>
<evidence type="ECO:0000256" key="5">
    <source>
        <dbReference type="SAM" id="MobiDB-lite"/>
    </source>
</evidence>
<dbReference type="OMA" id="FYEKQMK"/>
<dbReference type="GO" id="GO:0003723">
    <property type="term" value="F:RNA binding"/>
    <property type="evidence" value="ECO:0007669"/>
    <property type="project" value="UniProtKB-UniRule"/>
</dbReference>
<comment type="subcellular location">
    <subcellularLocation>
        <location evidence="1">Nucleus</location>
        <location evidence="1">Nucleolus</location>
    </subcellularLocation>
</comment>
<proteinExistence type="predicted"/>
<feature type="compositionally biased region" description="Basic and acidic residues" evidence="5">
    <location>
        <begin position="15"/>
        <end position="26"/>
    </location>
</feature>
<organism evidence="10 16">
    <name type="scientific">Wallemia mellicola</name>
    <dbReference type="NCBI Taxonomy" id="1708541"/>
    <lineage>
        <taxon>Eukaryota</taxon>
        <taxon>Fungi</taxon>
        <taxon>Dikarya</taxon>
        <taxon>Basidiomycota</taxon>
        <taxon>Wallemiomycotina</taxon>
        <taxon>Wallemiomycetes</taxon>
        <taxon>Wallemiales</taxon>
        <taxon>Wallemiaceae</taxon>
        <taxon>Wallemia</taxon>
    </lineage>
</organism>
<comment type="caution">
    <text evidence="10">The sequence shown here is derived from an EMBL/GenBank/DDBJ whole genome shotgun (WGS) entry which is preliminary data.</text>
</comment>
<dbReference type="AlphaFoldDB" id="A0A4T0PS60"/>
<evidence type="ECO:0000313" key="8">
    <source>
        <dbReference type="EMBL" id="TIC02919.1"/>
    </source>
</evidence>
<dbReference type="SUPFAM" id="SSF54928">
    <property type="entry name" value="RNA-binding domain, RBD"/>
    <property type="match status" value="1"/>
</dbReference>
<dbReference type="CDD" id="cd12307">
    <property type="entry name" value="RRM_NIFK_like"/>
    <property type="match status" value="1"/>
</dbReference>
<dbReference type="Pfam" id="PF00076">
    <property type="entry name" value="RRM_1"/>
    <property type="match status" value="1"/>
</dbReference>
<dbReference type="SMART" id="SM00360">
    <property type="entry name" value="RRM"/>
    <property type="match status" value="1"/>
</dbReference>
<evidence type="ECO:0000313" key="7">
    <source>
        <dbReference type="EMBL" id="TIB81031.1"/>
    </source>
</evidence>
<dbReference type="Proteomes" id="UP000310685">
    <property type="component" value="Unassembled WGS sequence"/>
</dbReference>
<dbReference type="InterPro" id="IPR000504">
    <property type="entry name" value="RRM_dom"/>
</dbReference>
<accession>A0A4T0PS60</accession>
<dbReference type="Proteomes" id="UP000310708">
    <property type="component" value="Unassembled WGS sequence"/>
</dbReference>
<gene>
    <name evidence="10" type="ORF">E3Q01_01201</name>
    <name evidence="11" type="ORF">E3Q02_01426</name>
    <name evidence="9" type="ORF">E3Q10_03055</name>
    <name evidence="8" type="ORF">E3Q17_01179</name>
    <name evidence="7" type="ORF">E3Q22_01509</name>
</gene>
<evidence type="ECO:0000313" key="10">
    <source>
        <dbReference type="EMBL" id="TIC67650.1"/>
    </source>
</evidence>
<evidence type="ECO:0000313" key="13">
    <source>
        <dbReference type="Proteomes" id="UP000307169"/>
    </source>
</evidence>
<dbReference type="Proteomes" id="UP000307169">
    <property type="component" value="Unassembled WGS sequence"/>
</dbReference>
<name>A0A4T0PS60_9BASI</name>
<dbReference type="Proteomes" id="UP000309601">
    <property type="component" value="Unassembled WGS sequence"/>
</dbReference>
<dbReference type="Proteomes" id="UP000305647">
    <property type="component" value="Unassembled WGS sequence"/>
</dbReference>
<evidence type="ECO:0000313" key="9">
    <source>
        <dbReference type="EMBL" id="TIC28624.1"/>
    </source>
</evidence>
<dbReference type="PROSITE" id="PS50102">
    <property type="entry name" value="RRM"/>
    <property type="match status" value="1"/>
</dbReference>
<dbReference type="InterPro" id="IPR012677">
    <property type="entry name" value="Nucleotide-bd_a/b_plait_sf"/>
</dbReference>
<evidence type="ECO:0000313" key="14">
    <source>
        <dbReference type="Proteomes" id="UP000309601"/>
    </source>
</evidence>
<keyword evidence="2 4" id="KW-0694">RNA-binding</keyword>
<reference evidence="12 13" key="1">
    <citation type="submission" date="2019-03" db="EMBL/GenBank/DDBJ databases">
        <title>Sequencing 25 genomes of Wallemia mellicola.</title>
        <authorList>
            <person name="Gostincar C."/>
        </authorList>
    </citation>
    <scope>NUCLEOTIDE SEQUENCE [LARGE SCALE GENOMIC DNA]</scope>
    <source>
        <strain evidence="8 13">EXF-1262</strain>
        <strain evidence="11 14">EXF-1274</strain>
        <strain evidence="7 15">EXF-6152</strain>
        <strain evidence="10 16">EXF-757</strain>
        <strain evidence="9 12">EXF-8738</strain>
    </source>
</reference>
<evidence type="ECO:0000256" key="3">
    <source>
        <dbReference type="ARBA" id="ARBA00023242"/>
    </source>
</evidence>
<dbReference type="EMBL" id="SPRH01000009">
    <property type="protein sequence ID" value="TIC02919.1"/>
    <property type="molecule type" value="Genomic_DNA"/>
</dbReference>
<feature type="region of interest" description="Disordered" evidence="5">
    <location>
        <begin position="1"/>
        <end position="76"/>
    </location>
</feature>
<evidence type="ECO:0000313" key="11">
    <source>
        <dbReference type="EMBL" id="TIC67732.1"/>
    </source>
</evidence>
<evidence type="ECO:0000313" key="16">
    <source>
        <dbReference type="Proteomes" id="UP000310708"/>
    </source>
</evidence>
<evidence type="ECO:0000256" key="2">
    <source>
        <dbReference type="ARBA" id="ARBA00022884"/>
    </source>
</evidence>
<dbReference type="EMBL" id="SPRX01000010">
    <property type="protein sequence ID" value="TIC67650.1"/>
    <property type="molecule type" value="Genomic_DNA"/>
</dbReference>
<protein>
    <submittedName>
        <fullName evidence="10">RNA-binding domain-containing protein</fullName>
    </submittedName>
</protein>